<proteinExistence type="predicted"/>
<dbReference type="EMBL" id="BONU01000007">
    <property type="protein sequence ID" value="GIG73071.1"/>
    <property type="molecule type" value="Genomic_DNA"/>
</dbReference>
<dbReference type="AlphaFoldDB" id="A0A8J3LT08"/>
<dbReference type="Gene3D" id="3.20.20.140">
    <property type="entry name" value="Metal-dependent hydrolases"/>
    <property type="match status" value="1"/>
</dbReference>
<dbReference type="InterPro" id="IPR032465">
    <property type="entry name" value="ACMSD"/>
</dbReference>
<evidence type="ECO:0000313" key="4">
    <source>
        <dbReference type="Proteomes" id="UP000653674"/>
    </source>
</evidence>
<evidence type="ECO:0000259" key="2">
    <source>
        <dbReference type="Pfam" id="PF04909"/>
    </source>
</evidence>
<dbReference type="InterPro" id="IPR006680">
    <property type="entry name" value="Amidohydro-rel"/>
</dbReference>
<dbReference type="SUPFAM" id="SSF51556">
    <property type="entry name" value="Metallo-dependent hydrolases"/>
    <property type="match status" value="1"/>
</dbReference>
<dbReference type="GO" id="GO:0016787">
    <property type="term" value="F:hydrolase activity"/>
    <property type="evidence" value="ECO:0007669"/>
    <property type="project" value="InterPro"/>
</dbReference>
<evidence type="ECO:0000256" key="1">
    <source>
        <dbReference type="ARBA" id="ARBA00023239"/>
    </source>
</evidence>
<dbReference type="Pfam" id="PF04909">
    <property type="entry name" value="Amidohydro_2"/>
    <property type="match status" value="1"/>
</dbReference>
<organism evidence="3 4">
    <name type="scientific">Planosporangium flavigriseum</name>
    <dbReference type="NCBI Taxonomy" id="373681"/>
    <lineage>
        <taxon>Bacteria</taxon>
        <taxon>Bacillati</taxon>
        <taxon>Actinomycetota</taxon>
        <taxon>Actinomycetes</taxon>
        <taxon>Micromonosporales</taxon>
        <taxon>Micromonosporaceae</taxon>
        <taxon>Planosporangium</taxon>
    </lineage>
</organism>
<dbReference type="Proteomes" id="UP000653674">
    <property type="component" value="Unassembled WGS sequence"/>
</dbReference>
<reference evidence="3" key="1">
    <citation type="submission" date="2021-01" db="EMBL/GenBank/DDBJ databases">
        <title>Whole genome shotgun sequence of Planosporangium flavigriseum NBRC 105377.</title>
        <authorList>
            <person name="Komaki H."/>
            <person name="Tamura T."/>
        </authorList>
    </citation>
    <scope>NUCLEOTIDE SEQUENCE</scope>
    <source>
        <strain evidence="3">NBRC 105377</strain>
    </source>
</reference>
<keyword evidence="1" id="KW-0456">Lyase</keyword>
<evidence type="ECO:0000313" key="3">
    <source>
        <dbReference type="EMBL" id="GIG73071.1"/>
    </source>
</evidence>
<sequence length="290" mass="31886">MIIDCHSHFWTSSFMEPQWIDQMARIKDNSRTGARLDVSVDKYLAGQAGANASIIFGMRASASGIMVPNDDVAKFVTDVGPSAVGFMSLDPREAGALEEMERAAQDLQLRGIKLGSPYQGTSPLDPRMMRIFAHASTLGLPILIHQGAVFVTTGRLADANPIMIDDVALAFPKLKIIIAHMGHPWVAETTVVMRRHPNVFTDISALCHRPSILMTALAAAKEYGVLDRVLFGTDFPIATVEGTISAVTRIVKQMELVYPGTISPEELHALFHRPTFDLLELDFPKENYRV</sequence>
<dbReference type="PANTHER" id="PTHR21240:SF19">
    <property type="entry name" value="CATALYTIC_ HYDROLASE"/>
    <property type="match status" value="1"/>
</dbReference>
<dbReference type="RefSeq" id="WP_168071761.1">
    <property type="nucleotide sequence ID" value="NZ_BAAAQJ010000003.1"/>
</dbReference>
<dbReference type="GO" id="GO:0016831">
    <property type="term" value="F:carboxy-lyase activity"/>
    <property type="evidence" value="ECO:0007669"/>
    <property type="project" value="InterPro"/>
</dbReference>
<protein>
    <recommendedName>
        <fullName evidence="2">Amidohydrolase-related domain-containing protein</fullName>
    </recommendedName>
</protein>
<dbReference type="PANTHER" id="PTHR21240">
    <property type="entry name" value="2-AMINO-3-CARBOXYLMUCONATE-6-SEMIALDEHYDE DECARBOXYLASE"/>
    <property type="match status" value="1"/>
</dbReference>
<dbReference type="CDD" id="cd01292">
    <property type="entry name" value="metallo-dependent_hydrolases"/>
    <property type="match status" value="1"/>
</dbReference>
<gene>
    <name evidence="3" type="ORF">Pfl04_14750</name>
</gene>
<accession>A0A8J3LT08</accession>
<keyword evidence="4" id="KW-1185">Reference proteome</keyword>
<comment type="caution">
    <text evidence="3">The sequence shown here is derived from an EMBL/GenBank/DDBJ whole genome shotgun (WGS) entry which is preliminary data.</text>
</comment>
<feature type="domain" description="Amidohydrolase-related" evidence="2">
    <location>
        <begin position="3"/>
        <end position="272"/>
    </location>
</feature>
<dbReference type="InterPro" id="IPR032466">
    <property type="entry name" value="Metal_Hydrolase"/>
</dbReference>
<name>A0A8J3LT08_9ACTN</name>